<name>A0AAX2DRU7_LISIV</name>
<dbReference type="RefSeq" id="WP_003718604.1">
    <property type="nucleotide sequence ID" value="NZ_FNMX01000011.1"/>
</dbReference>
<evidence type="ECO:0008006" key="3">
    <source>
        <dbReference type="Google" id="ProtNLM"/>
    </source>
</evidence>
<gene>
    <name evidence="1" type="ORF">SAMN05421782_11196</name>
</gene>
<dbReference type="AlphaFoldDB" id="A0AAX2DRU7"/>
<dbReference type="Pfam" id="PF08747">
    <property type="entry name" value="BrxB"/>
    <property type="match status" value="1"/>
</dbReference>
<dbReference type="Proteomes" id="UP000183610">
    <property type="component" value="Unassembled WGS sequence"/>
</dbReference>
<sequence>MRIMADRLDELLDIIISDKFQAATGIGNELNFHIFDYNPKYELEVREFTNKLIGKVKRRQPEMDLMIFDLYEIILSFFIQKGYMEKNFKIEEMSGSDNLFNKIRQPLKLATDQDYIVSYIEQRITKETTVILTGVGKAYPIIRSHVLLQNLQLIMKSKPLILFYPGSYINTSLSLFDIFQDDNYYRAFRMVER</sequence>
<protein>
    <recommendedName>
        <fullName evidence="3">DUF1788 domain-containing protein</fullName>
    </recommendedName>
</protein>
<proteinExistence type="predicted"/>
<comment type="caution">
    <text evidence="1">The sequence shown here is derived from an EMBL/GenBank/DDBJ whole genome shotgun (WGS) entry which is preliminary data.</text>
</comment>
<dbReference type="InterPro" id="IPR014858">
    <property type="entry name" value="BrxB"/>
</dbReference>
<accession>A0AAX2DRU7</accession>
<dbReference type="EMBL" id="FNMX01000011">
    <property type="protein sequence ID" value="SDX13857.1"/>
    <property type="molecule type" value="Genomic_DNA"/>
</dbReference>
<evidence type="ECO:0000313" key="2">
    <source>
        <dbReference type="Proteomes" id="UP000183610"/>
    </source>
</evidence>
<organism evidence="1 2">
    <name type="scientific">Listeria ivanovii</name>
    <dbReference type="NCBI Taxonomy" id="1638"/>
    <lineage>
        <taxon>Bacteria</taxon>
        <taxon>Bacillati</taxon>
        <taxon>Bacillota</taxon>
        <taxon>Bacilli</taxon>
        <taxon>Bacillales</taxon>
        <taxon>Listeriaceae</taxon>
        <taxon>Listeria</taxon>
    </lineage>
</organism>
<evidence type="ECO:0000313" key="1">
    <source>
        <dbReference type="EMBL" id="SDX13857.1"/>
    </source>
</evidence>
<reference evidence="1 2" key="1">
    <citation type="submission" date="2016-10" db="EMBL/GenBank/DDBJ databases">
        <authorList>
            <person name="Varghese N."/>
            <person name="Submissions S."/>
        </authorList>
    </citation>
    <scope>NUCLEOTIDE SEQUENCE [LARGE SCALE GENOMIC DNA]</scope>
    <source>
        <strain evidence="1 2">ATCC 49954</strain>
    </source>
</reference>